<dbReference type="AlphaFoldDB" id="A0A6G0YMY3"/>
<reference evidence="1 2" key="1">
    <citation type="submission" date="2019-08" db="EMBL/GenBank/DDBJ databases">
        <title>Whole genome of Aphis craccivora.</title>
        <authorList>
            <person name="Voronova N.V."/>
            <person name="Shulinski R.S."/>
            <person name="Bandarenka Y.V."/>
            <person name="Zhorov D.G."/>
            <person name="Warner D."/>
        </authorList>
    </citation>
    <scope>NUCLEOTIDE SEQUENCE [LARGE SCALE GENOMIC DNA]</scope>
    <source>
        <strain evidence="1">180601</strain>
        <tissue evidence="1">Whole Body</tissue>
    </source>
</reference>
<name>A0A6G0YMY3_APHCR</name>
<dbReference type="PANTHER" id="PTHR33939:SF1">
    <property type="entry name" value="DUF4371 DOMAIN-CONTAINING PROTEIN"/>
    <property type="match status" value="1"/>
</dbReference>
<evidence type="ECO:0000313" key="1">
    <source>
        <dbReference type="EMBL" id="KAF0758903.1"/>
    </source>
</evidence>
<dbReference type="Proteomes" id="UP000478052">
    <property type="component" value="Unassembled WGS sequence"/>
</dbReference>
<keyword evidence="2" id="KW-1185">Reference proteome</keyword>
<sequence length="96" mass="10931">MGHEVVRLPPYHCQYNPIESIWEQVKGKVAEKNNNFKMEDVKVLVNSVLDAKCGEHCNKIQEDDLVKEGLRDEILEPIIITINPDDISTDEDAGKQ</sequence>
<dbReference type="PANTHER" id="PTHR33939">
    <property type="entry name" value="PROTEIN CBG22215"/>
    <property type="match status" value="1"/>
</dbReference>
<dbReference type="GO" id="GO:0003676">
    <property type="term" value="F:nucleic acid binding"/>
    <property type="evidence" value="ECO:0007669"/>
    <property type="project" value="InterPro"/>
</dbReference>
<dbReference type="Gene3D" id="3.30.420.10">
    <property type="entry name" value="Ribonuclease H-like superfamily/Ribonuclease H"/>
    <property type="match status" value="1"/>
</dbReference>
<protein>
    <recommendedName>
        <fullName evidence="3">DDE 3 domain-containing protein</fullName>
    </recommendedName>
</protein>
<evidence type="ECO:0008006" key="3">
    <source>
        <dbReference type="Google" id="ProtNLM"/>
    </source>
</evidence>
<dbReference type="InterPro" id="IPR036397">
    <property type="entry name" value="RNaseH_sf"/>
</dbReference>
<organism evidence="1 2">
    <name type="scientific">Aphis craccivora</name>
    <name type="common">Cowpea aphid</name>
    <dbReference type="NCBI Taxonomy" id="307492"/>
    <lineage>
        <taxon>Eukaryota</taxon>
        <taxon>Metazoa</taxon>
        <taxon>Ecdysozoa</taxon>
        <taxon>Arthropoda</taxon>
        <taxon>Hexapoda</taxon>
        <taxon>Insecta</taxon>
        <taxon>Pterygota</taxon>
        <taxon>Neoptera</taxon>
        <taxon>Paraneoptera</taxon>
        <taxon>Hemiptera</taxon>
        <taxon>Sternorrhyncha</taxon>
        <taxon>Aphidomorpha</taxon>
        <taxon>Aphidoidea</taxon>
        <taxon>Aphididae</taxon>
        <taxon>Aphidini</taxon>
        <taxon>Aphis</taxon>
        <taxon>Aphis</taxon>
    </lineage>
</organism>
<accession>A0A6G0YMY3</accession>
<comment type="caution">
    <text evidence="1">The sequence shown here is derived from an EMBL/GenBank/DDBJ whole genome shotgun (WGS) entry which is preliminary data.</text>
</comment>
<dbReference type="OrthoDB" id="6618660at2759"/>
<gene>
    <name evidence="1" type="ORF">FWK35_00011388</name>
</gene>
<proteinExistence type="predicted"/>
<evidence type="ECO:0000313" key="2">
    <source>
        <dbReference type="Proteomes" id="UP000478052"/>
    </source>
</evidence>
<dbReference type="EMBL" id="VUJU01003163">
    <property type="protein sequence ID" value="KAF0758903.1"/>
    <property type="molecule type" value="Genomic_DNA"/>
</dbReference>